<dbReference type="GO" id="GO:0003700">
    <property type="term" value="F:DNA-binding transcription factor activity"/>
    <property type="evidence" value="ECO:0007669"/>
    <property type="project" value="TreeGrafter"/>
</dbReference>
<organism evidence="6 7">
    <name type="scientific">Falsiroseomonas bella</name>
    <dbReference type="NCBI Taxonomy" id="2184016"/>
    <lineage>
        <taxon>Bacteria</taxon>
        <taxon>Pseudomonadati</taxon>
        <taxon>Pseudomonadota</taxon>
        <taxon>Alphaproteobacteria</taxon>
        <taxon>Acetobacterales</taxon>
        <taxon>Roseomonadaceae</taxon>
        <taxon>Falsiroseomonas</taxon>
    </lineage>
</organism>
<evidence type="ECO:0000259" key="5">
    <source>
        <dbReference type="PROSITE" id="PS51078"/>
    </source>
</evidence>
<evidence type="ECO:0000259" key="4">
    <source>
        <dbReference type="PROSITE" id="PS51077"/>
    </source>
</evidence>
<dbReference type="InterPro" id="IPR036388">
    <property type="entry name" value="WH-like_DNA-bd_sf"/>
</dbReference>
<dbReference type="InterPro" id="IPR005471">
    <property type="entry name" value="Tscrpt_reg_IclR_N"/>
</dbReference>
<evidence type="ECO:0000313" key="7">
    <source>
        <dbReference type="Proteomes" id="UP000245765"/>
    </source>
</evidence>
<sequence>MEHDKAPRRHEEEATSLLAEELETDLRAGADRELVHSVLRLFEVLKAFRRERPRMTLSEVAEYAGLTRASARRFLLTLVHAGYAETDGKRFALTPRLLELGHAVMAGSSVWDVARPVLEALSEKLGESCYGAVLDGAEVLYVLHIPSSRHLINVDLRVGSRTPAYCTSVGRVLLAGLTPAAAERVLAAGKPESRTPKTVTAKGKLLDAVEQARRQGWSIVDEELELGLRSLSVPLRGRGGVTVGAINVCGPTSRVSLEELRTRFLGELLEAASRIQAAIE</sequence>
<gene>
    <name evidence="6" type="ORF">DFH01_10785</name>
</gene>
<evidence type="ECO:0000256" key="2">
    <source>
        <dbReference type="ARBA" id="ARBA00023125"/>
    </source>
</evidence>
<dbReference type="InterPro" id="IPR014757">
    <property type="entry name" value="Tscrpt_reg_IclR_C"/>
</dbReference>
<dbReference type="OrthoDB" id="9807558at2"/>
<reference evidence="7" key="1">
    <citation type="submission" date="2018-05" db="EMBL/GenBank/DDBJ databases">
        <authorList>
            <person name="Du Z."/>
            <person name="Wang X."/>
        </authorList>
    </citation>
    <scope>NUCLEOTIDE SEQUENCE [LARGE SCALE GENOMIC DNA]</scope>
    <source>
        <strain evidence="7">CQN31</strain>
    </source>
</reference>
<keyword evidence="2" id="KW-0238">DNA-binding</keyword>
<dbReference type="InterPro" id="IPR036390">
    <property type="entry name" value="WH_DNA-bd_sf"/>
</dbReference>
<keyword evidence="1" id="KW-0805">Transcription regulation</keyword>
<dbReference type="SUPFAM" id="SSF55781">
    <property type="entry name" value="GAF domain-like"/>
    <property type="match status" value="1"/>
</dbReference>
<dbReference type="GO" id="GO:0003677">
    <property type="term" value="F:DNA binding"/>
    <property type="evidence" value="ECO:0007669"/>
    <property type="project" value="UniProtKB-KW"/>
</dbReference>
<dbReference type="RefSeq" id="WP_109870821.1">
    <property type="nucleotide sequence ID" value="NZ_QGNA01000002.1"/>
</dbReference>
<dbReference type="EMBL" id="QGNA01000002">
    <property type="protein sequence ID" value="PWS37711.1"/>
    <property type="molecule type" value="Genomic_DNA"/>
</dbReference>
<dbReference type="Proteomes" id="UP000245765">
    <property type="component" value="Unassembled WGS sequence"/>
</dbReference>
<protein>
    <submittedName>
        <fullName evidence="6">IclR family transcriptional regulator</fullName>
    </submittedName>
</protein>
<dbReference type="GO" id="GO:0046278">
    <property type="term" value="P:3,4-dihydroxybenzoate metabolic process"/>
    <property type="evidence" value="ECO:0007669"/>
    <property type="project" value="InterPro"/>
</dbReference>
<name>A0A317FF46_9PROT</name>
<dbReference type="PROSITE" id="PS51078">
    <property type="entry name" value="ICLR_ED"/>
    <property type="match status" value="1"/>
</dbReference>
<dbReference type="SUPFAM" id="SSF46785">
    <property type="entry name" value="Winged helix' DNA-binding domain"/>
    <property type="match status" value="1"/>
</dbReference>
<dbReference type="AlphaFoldDB" id="A0A317FF46"/>
<comment type="caution">
    <text evidence="6">The sequence shown here is derived from an EMBL/GenBank/DDBJ whole genome shotgun (WGS) entry which is preliminary data.</text>
</comment>
<dbReference type="InterPro" id="IPR012794">
    <property type="entry name" value="PcaR_PcaU"/>
</dbReference>
<evidence type="ECO:0000256" key="1">
    <source>
        <dbReference type="ARBA" id="ARBA00023015"/>
    </source>
</evidence>
<dbReference type="PANTHER" id="PTHR30136:SF34">
    <property type="entry name" value="TRANSCRIPTIONAL REGULATOR"/>
    <property type="match status" value="1"/>
</dbReference>
<dbReference type="Pfam" id="PF01614">
    <property type="entry name" value="IclR_C"/>
    <property type="match status" value="1"/>
</dbReference>
<dbReference type="Pfam" id="PF09339">
    <property type="entry name" value="HTH_IclR"/>
    <property type="match status" value="1"/>
</dbReference>
<dbReference type="InterPro" id="IPR029016">
    <property type="entry name" value="GAF-like_dom_sf"/>
</dbReference>
<dbReference type="PANTHER" id="PTHR30136">
    <property type="entry name" value="HELIX-TURN-HELIX TRANSCRIPTIONAL REGULATOR, ICLR FAMILY"/>
    <property type="match status" value="1"/>
</dbReference>
<dbReference type="InterPro" id="IPR050707">
    <property type="entry name" value="HTH_MetabolicPath_Reg"/>
</dbReference>
<dbReference type="Gene3D" id="1.10.10.10">
    <property type="entry name" value="Winged helix-like DNA-binding domain superfamily/Winged helix DNA-binding domain"/>
    <property type="match status" value="1"/>
</dbReference>
<keyword evidence="3" id="KW-0804">Transcription</keyword>
<dbReference type="Gene3D" id="3.30.450.40">
    <property type="match status" value="1"/>
</dbReference>
<dbReference type="FunFam" id="1.10.10.10:FF:000056">
    <property type="entry name" value="IclR family transcriptional regulator"/>
    <property type="match status" value="1"/>
</dbReference>
<dbReference type="SMART" id="SM00346">
    <property type="entry name" value="HTH_ICLR"/>
    <property type="match status" value="1"/>
</dbReference>
<evidence type="ECO:0000256" key="3">
    <source>
        <dbReference type="ARBA" id="ARBA00023163"/>
    </source>
</evidence>
<feature type="domain" description="HTH iclR-type" evidence="4">
    <location>
        <begin position="35"/>
        <end position="95"/>
    </location>
</feature>
<evidence type="ECO:0000313" key="6">
    <source>
        <dbReference type="EMBL" id="PWS37711.1"/>
    </source>
</evidence>
<dbReference type="GO" id="GO:0045892">
    <property type="term" value="P:negative regulation of DNA-templated transcription"/>
    <property type="evidence" value="ECO:0007669"/>
    <property type="project" value="TreeGrafter"/>
</dbReference>
<dbReference type="PROSITE" id="PS51077">
    <property type="entry name" value="HTH_ICLR"/>
    <property type="match status" value="1"/>
</dbReference>
<feature type="domain" description="IclR-ED" evidence="5">
    <location>
        <begin position="96"/>
        <end position="280"/>
    </location>
</feature>
<proteinExistence type="predicted"/>
<dbReference type="GO" id="GO:0045893">
    <property type="term" value="P:positive regulation of DNA-templated transcription"/>
    <property type="evidence" value="ECO:0007669"/>
    <property type="project" value="InterPro"/>
</dbReference>
<dbReference type="NCBIfam" id="TIGR02431">
    <property type="entry name" value="pcaR_pcaU"/>
    <property type="match status" value="1"/>
</dbReference>
<accession>A0A317FF46</accession>
<keyword evidence="7" id="KW-1185">Reference proteome</keyword>